<dbReference type="PROSITE" id="PS50979">
    <property type="entry name" value="BC"/>
    <property type="match status" value="1"/>
</dbReference>
<evidence type="ECO:0000313" key="7">
    <source>
        <dbReference type="Proteomes" id="UP000092993"/>
    </source>
</evidence>
<dbReference type="Proteomes" id="UP000092993">
    <property type="component" value="Unassembled WGS sequence"/>
</dbReference>
<dbReference type="InterPro" id="IPR011053">
    <property type="entry name" value="Single_hybrid_motif"/>
</dbReference>
<sequence length="286" mass="30943">MIAKLVVHGRDRTEALRVLRSALEEYKVVGVSTNVEFLRTLAGNKTFVEGHVETGFIPKHYDHLFPPLPEPSPEVLAQAALFVVLRDHPTQSPAASPWTSLVSRRFGGDVYDRTITLQTEDASAEPITIHVKSTAGGLFDVTTTTASGSAHSRRRAAHDRGLAASPGGRARICIAAYNGAPARLLRRAQDDAARPVAEVACVAWRRRARGCARCTAGADAERCGGCACRRERVEKDQPVVVLESMKTETVLRAPVAGVVKAVGCKKGEMVEEGRELVDIEEDEPTE</sequence>
<keyword evidence="7" id="KW-1185">Reference proteome</keyword>
<accession>A0A1C7LPV1</accession>
<dbReference type="AlphaFoldDB" id="A0A1C7LPV1"/>
<evidence type="ECO:0000256" key="1">
    <source>
        <dbReference type="ARBA" id="ARBA00022598"/>
    </source>
</evidence>
<evidence type="ECO:0000256" key="3">
    <source>
        <dbReference type="ARBA" id="ARBA00022840"/>
    </source>
</evidence>
<dbReference type="SUPFAM" id="SSF51246">
    <property type="entry name" value="Rudiment single hybrid motif"/>
    <property type="match status" value="1"/>
</dbReference>
<dbReference type="Gene3D" id="3.30.700.40">
    <property type="match status" value="1"/>
</dbReference>
<protein>
    <submittedName>
        <fullName evidence="6">Methylcrotonoyl-CoA carboxylase subunit alpha, mitochondrial</fullName>
    </submittedName>
</protein>
<gene>
    <name evidence="6" type="primary">MCCC1</name>
    <name evidence="6" type="ORF">A0H81_14002</name>
</gene>
<keyword evidence="4" id="KW-0092">Biotin</keyword>
<dbReference type="Pfam" id="PF00364">
    <property type="entry name" value="Biotin_lipoyl"/>
    <property type="match status" value="1"/>
</dbReference>
<dbReference type="InterPro" id="IPR005482">
    <property type="entry name" value="Biotin_COase_C"/>
</dbReference>
<reference evidence="6 7" key="1">
    <citation type="submission" date="2016-03" db="EMBL/GenBank/DDBJ databases">
        <title>Whole genome sequencing of Grifola frondosa 9006-11.</title>
        <authorList>
            <person name="Min B."/>
            <person name="Park H."/>
            <person name="Kim J.-G."/>
            <person name="Cho H."/>
            <person name="Oh Y.-L."/>
            <person name="Kong W.-S."/>
            <person name="Choi I.-G."/>
        </authorList>
    </citation>
    <scope>NUCLEOTIDE SEQUENCE [LARGE SCALE GENOMIC DNA]</scope>
    <source>
        <strain evidence="6 7">9006-11</strain>
    </source>
</reference>
<dbReference type="OMA" id="RICIAAY"/>
<keyword evidence="2" id="KW-0547">Nucleotide-binding</keyword>
<dbReference type="STRING" id="5627.A0A1C7LPV1"/>
<dbReference type="GO" id="GO:0005524">
    <property type="term" value="F:ATP binding"/>
    <property type="evidence" value="ECO:0007669"/>
    <property type="project" value="UniProtKB-KW"/>
</dbReference>
<organism evidence="6 7">
    <name type="scientific">Grifola frondosa</name>
    <name type="common">Maitake</name>
    <name type="synonym">Polyporus frondosus</name>
    <dbReference type="NCBI Taxonomy" id="5627"/>
    <lineage>
        <taxon>Eukaryota</taxon>
        <taxon>Fungi</taxon>
        <taxon>Dikarya</taxon>
        <taxon>Basidiomycota</taxon>
        <taxon>Agaricomycotina</taxon>
        <taxon>Agaricomycetes</taxon>
        <taxon>Polyporales</taxon>
        <taxon>Grifolaceae</taxon>
        <taxon>Grifola</taxon>
    </lineage>
</organism>
<proteinExistence type="predicted"/>
<name>A0A1C7LPV1_GRIFR</name>
<dbReference type="Gene3D" id="3.30.470.20">
    <property type="entry name" value="ATP-grasp fold, B domain"/>
    <property type="match status" value="1"/>
</dbReference>
<dbReference type="CDD" id="cd06850">
    <property type="entry name" value="biotinyl_domain"/>
    <property type="match status" value="1"/>
</dbReference>
<dbReference type="OrthoDB" id="196847at2759"/>
<dbReference type="SUPFAM" id="SSF51230">
    <property type="entry name" value="Single hybrid motif"/>
    <property type="match status" value="1"/>
</dbReference>
<dbReference type="GO" id="GO:0005739">
    <property type="term" value="C:mitochondrion"/>
    <property type="evidence" value="ECO:0007669"/>
    <property type="project" value="TreeGrafter"/>
</dbReference>
<dbReference type="InterPro" id="IPR050856">
    <property type="entry name" value="Biotin_carboxylase_complex"/>
</dbReference>
<dbReference type="EMBL" id="LUGG01000034">
    <property type="protein sequence ID" value="OBZ66037.1"/>
    <property type="molecule type" value="Genomic_DNA"/>
</dbReference>
<dbReference type="Pfam" id="PF02785">
    <property type="entry name" value="Biotin_carb_C"/>
    <property type="match status" value="1"/>
</dbReference>
<dbReference type="PANTHER" id="PTHR18866">
    <property type="entry name" value="CARBOXYLASE:PYRUVATE/ACETYL-COA/PROPIONYL-COA CARBOXYLASE"/>
    <property type="match status" value="1"/>
</dbReference>
<evidence type="ECO:0000313" key="6">
    <source>
        <dbReference type="EMBL" id="OBZ66037.1"/>
    </source>
</evidence>
<evidence type="ECO:0000256" key="4">
    <source>
        <dbReference type="ARBA" id="ARBA00023267"/>
    </source>
</evidence>
<dbReference type="Gene3D" id="2.40.50.100">
    <property type="match status" value="1"/>
</dbReference>
<feature type="domain" description="Biotin carboxylation" evidence="5">
    <location>
        <begin position="1"/>
        <end position="62"/>
    </location>
</feature>
<comment type="caution">
    <text evidence="6">The sequence shown here is derived from an EMBL/GenBank/DDBJ whole genome shotgun (WGS) entry which is preliminary data.</text>
</comment>
<dbReference type="SMART" id="SM00878">
    <property type="entry name" value="Biotin_carb_C"/>
    <property type="match status" value="1"/>
</dbReference>
<dbReference type="InterPro" id="IPR011054">
    <property type="entry name" value="Rudment_hybrid_motif"/>
</dbReference>
<keyword evidence="3" id="KW-0067">ATP-binding</keyword>
<evidence type="ECO:0000259" key="5">
    <source>
        <dbReference type="PROSITE" id="PS50979"/>
    </source>
</evidence>
<keyword evidence="1" id="KW-0436">Ligase</keyword>
<dbReference type="PANTHER" id="PTHR18866:SF33">
    <property type="entry name" value="METHYLCROTONOYL-COA CARBOXYLASE SUBUNIT ALPHA, MITOCHONDRIAL-RELATED"/>
    <property type="match status" value="1"/>
</dbReference>
<dbReference type="InterPro" id="IPR000089">
    <property type="entry name" value="Biotin_lipoyl"/>
</dbReference>
<dbReference type="GO" id="GO:0004485">
    <property type="term" value="F:methylcrotonoyl-CoA carboxylase activity"/>
    <property type="evidence" value="ECO:0007669"/>
    <property type="project" value="TreeGrafter"/>
</dbReference>
<dbReference type="InterPro" id="IPR011764">
    <property type="entry name" value="Biotin_carboxylation_dom"/>
</dbReference>
<evidence type="ECO:0000256" key="2">
    <source>
        <dbReference type="ARBA" id="ARBA00022741"/>
    </source>
</evidence>